<dbReference type="WBParaSite" id="DME_0000960401-mRNA-1">
    <property type="protein sequence ID" value="DME_0000960401-mRNA-1"/>
    <property type="gene ID" value="DME_0000960401"/>
</dbReference>
<keyword evidence="3" id="KW-1185">Reference proteome</keyword>
<protein>
    <submittedName>
        <fullName evidence="1 4">Uncharacterized protein</fullName>
    </submittedName>
</protein>
<reference evidence="1 3" key="2">
    <citation type="submission" date="2018-11" db="EMBL/GenBank/DDBJ databases">
        <authorList>
            <consortium name="Pathogen Informatics"/>
        </authorList>
    </citation>
    <scope>NUCLEOTIDE SEQUENCE [LARGE SCALE GENOMIC DNA]</scope>
</reference>
<name>A0A0N4UNU7_DRAME</name>
<evidence type="ECO:0000313" key="4">
    <source>
        <dbReference type="WBParaSite" id="DME_0000960401-mRNA-1"/>
    </source>
</evidence>
<dbReference type="EMBL" id="UYYG01000118">
    <property type="protein sequence ID" value="VDN53298.1"/>
    <property type="molecule type" value="Genomic_DNA"/>
</dbReference>
<dbReference type="Proteomes" id="UP000038040">
    <property type="component" value="Unplaced"/>
</dbReference>
<organism evidence="2 4">
    <name type="scientific">Dracunculus medinensis</name>
    <name type="common">Guinea worm</name>
    <dbReference type="NCBI Taxonomy" id="318479"/>
    <lineage>
        <taxon>Eukaryota</taxon>
        <taxon>Metazoa</taxon>
        <taxon>Ecdysozoa</taxon>
        <taxon>Nematoda</taxon>
        <taxon>Chromadorea</taxon>
        <taxon>Rhabditida</taxon>
        <taxon>Spirurina</taxon>
        <taxon>Dracunculoidea</taxon>
        <taxon>Dracunculidae</taxon>
        <taxon>Dracunculus</taxon>
    </lineage>
</organism>
<evidence type="ECO:0000313" key="2">
    <source>
        <dbReference type="Proteomes" id="UP000038040"/>
    </source>
</evidence>
<reference evidence="4" key="1">
    <citation type="submission" date="2017-02" db="UniProtKB">
        <authorList>
            <consortium name="WormBaseParasite"/>
        </authorList>
    </citation>
    <scope>IDENTIFICATION</scope>
</reference>
<accession>A0A0N4UNU7</accession>
<proteinExistence type="predicted"/>
<dbReference type="AlphaFoldDB" id="A0A0N4UNU7"/>
<sequence>METNKGDKFDPDNTKFQYIFDNLHQDFQRQISMVHQRSCQNRNNLLLLIERIFNYNNTYCHCDENSN</sequence>
<evidence type="ECO:0000313" key="1">
    <source>
        <dbReference type="EMBL" id="VDN53298.1"/>
    </source>
</evidence>
<evidence type="ECO:0000313" key="3">
    <source>
        <dbReference type="Proteomes" id="UP000274756"/>
    </source>
</evidence>
<dbReference type="Proteomes" id="UP000274756">
    <property type="component" value="Unassembled WGS sequence"/>
</dbReference>
<gene>
    <name evidence="1" type="ORF">DME_LOCUS3271</name>
</gene>